<keyword evidence="4" id="KW-0255">Endonuclease</keyword>
<dbReference type="InterPro" id="IPR043502">
    <property type="entry name" value="DNA/RNA_pol_sf"/>
</dbReference>
<dbReference type="EMBL" id="UYRU01045722">
    <property type="protein sequence ID" value="VDN08751.1"/>
    <property type="molecule type" value="Genomic_DNA"/>
</dbReference>
<dbReference type="InterPro" id="IPR041373">
    <property type="entry name" value="RT_RNaseH"/>
</dbReference>
<keyword evidence="1" id="KW-0808">Transferase</keyword>
<dbReference type="Pfam" id="PF17917">
    <property type="entry name" value="RT_RNaseH"/>
    <property type="match status" value="1"/>
</dbReference>
<dbReference type="GO" id="GO:0003964">
    <property type="term" value="F:RNA-directed DNA polymerase activity"/>
    <property type="evidence" value="ECO:0007669"/>
    <property type="project" value="UniProtKB-KW"/>
</dbReference>
<evidence type="ECO:0000256" key="4">
    <source>
        <dbReference type="ARBA" id="ARBA00022759"/>
    </source>
</evidence>
<dbReference type="Proteomes" id="UP000281553">
    <property type="component" value="Unassembled WGS sequence"/>
</dbReference>
<organism evidence="9 10">
    <name type="scientific">Dibothriocephalus latus</name>
    <name type="common">Fish tapeworm</name>
    <name type="synonym">Diphyllobothrium latum</name>
    <dbReference type="NCBI Taxonomy" id="60516"/>
    <lineage>
        <taxon>Eukaryota</taxon>
        <taxon>Metazoa</taxon>
        <taxon>Spiralia</taxon>
        <taxon>Lophotrochozoa</taxon>
        <taxon>Platyhelminthes</taxon>
        <taxon>Cestoda</taxon>
        <taxon>Eucestoda</taxon>
        <taxon>Diphyllobothriidea</taxon>
        <taxon>Diphyllobothriidae</taxon>
        <taxon>Dibothriocephalus</taxon>
    </lineage>
</organism>
<feature type="compositionally biased region" description="Pro residues" evidence="7">
    <location>
        <begin position="288"/>
        <end position="299"/>
    </location>
</feature>
<feature type="region of interest" description="Disordered" evidence="7">
    <location>
        <begin position="281"/>
        <end position="308"/>
    </location>
</feature>
<evidence type="ECO:0000256" key="7">
    <source>
        <dbReference type="SAM" id="MobiDB-lite"/>
    </source>
</evidence>
<dbReference type="OrthoDB" id="6114580at2759"/>
<protein>
    <recommendedName>
        <fullName evidence="8">Reverse transcriptase RNase H-like domain-containing protein</fullName>
    </recommendedName>
</protein>
<sequence>MLSSDLLLAHDDPTLPIIFVAGASNHGVGAAISHTFPDGFEKVIVHASRPLTRAETNYDQIEKEALAIIFAVKKFHKLLYGHHFTLLTDHKPLLSMFDLKAGIPDGVRRQLSDAIRGIPVTAADIRRATEQDPVLRQLASCPTTARTGDLHQLFVHRGSLSVVDSWLMFADRVAIPPSFRPVVLRQVPAAHPEKNYSILKVNHRVTPDYIILTPVSKTKLPTGILLETEDGGEENILLLTGHINQTEVKGTITTEKGEQSFALVPQAGATKTDLVRIAFNVSSTSQKPTPPTSTPPSPSDPDSTSTSDASKGLVYIPLLFLIIANL</sequence>
<dbReference type="GO" id="GO:0016787">
    <property type="term" value="F:hydrolase activity"/>
    <property type="evidence" value="ECO:0007669"/>
    <property type="project" value="UniProtKB-KW"/>
</dbReference>
<keyword evidence="10" id="KW-1185">Reference proteome</keyword>
<reference evidence="9 10" key="1">
    <citation type="submission" date="2018-11" db="EMBL/GenBank/DDBJ databases">
        <authorList>
            <consortium name="Pathogen Informatics"/>
        </authorList>
    </citation>
    <scope>NUCLEOTIDE SEQUENCE [LARGE SCALE GENOMIC DNA]</scope>
</reference>
<keyword evidence="3" id="KW-0540">Nuclease</keyword>
<evidence type="ECO:0000259" key="8">
    <source>
        <dbReference type="Pfam" id="PF17917"/>
    </source>
</evidence>
<name>A0A3P7LR95_DIBLA</name>
<dbReference type="SUPFAM" id="SSF56672">
    <property type="entry name" value="DNA/RNA polymerases"/>
    <property type="match status" value="1"/>
</dbReference>
<feature type="domain" description="Reverse transcriptase RNase H-like" evidence="8">
    <location>
        <begin position="12"/>
        <end position="101"/>
    </location>
</feature>
<dbReference type="PANTHER" id="PTHR37984">
    <property type="entry name" value="PROTEIN CBG26694"/>
    <property type="match status" value="1"/>
</dbReference>
<evidence type="ECO:0000256" key="2">
    <source>
        <dbReference type="ARBA" id="ARBA00022695"/>
    </source>
</evidence>
<gene>
    <name evidence="9" type="ORF">DILT_LOCUS4582</name>
</gene>
<keyword evidence="5" id="KW-0378">Hydrolase</keyword>
<keyword evidence="6" id="KW-0695">RNA-directed DNA polymerase</keyword>
<dbReference type="PANTHER" id="PTHR37984:SF5">
    <property type="entry name" value="PROTEIN NYNRIN-LIKE"/>
    <property type="match status" value="1"/>
</dbReference>
<evidence type="ECO:0000256" key="3">
    <source>
        <dbReference type="ARBA" id="ARBA00022722"/>
    </source>
</evidence>
<dbReference type="AlphaFoldDB" id="A0A3P7LR95"/>
<keyword evidence="2" id="KW-0548">Nucleotidyltransferase</keyword>
<evidence type="ECO:0000313" key="10">
    <source>
        <dbReference type="Proteomes" id="UP000281553"/>
    </source>
</evidence>
<dbReference type="CDD" id="cd09274">
    <property type="entry name" value="RNase_HI_RT_Ty3"/>
    <property type="match status" value="1"/>
</dbReference>
<evidence type="ECO:0000256" key="6">
    <source>
        <dbReference type="ARBA" id="ARBA00022918"/>
    </source>
</evidence>
<dbReference type="InterPro" id="IPR050951">
    <property type="entry name" value="Retrovirus_Pol_polyprotein"/>
</dbReference>
<proteinExistence type="predicted"/>
<accession>A0A3P7LR95</accession>
<evidence type="ECO:0000256" key="5">
    <source>
        <dbReference type="ARBA" id="ARBA00022801"/>
    </source>
</evidence>
<dbReference type="GO" id="GO:0004519">
    <property type="term" value="F:endonuclease activity"/>
    <property type="evidence" value="ECO:0007669"/>
    <property type="project" value="UniProtKB-KW"/>
</dbReference>
<dbReference type="FunFam" id="3.10.20.370:FF:000001">
    <property type="entry name" value="Retrovirus-related Pol polyprotein from transposon 17.6-like protein"/>
    <property type="match status" value="1"/>
</dbReference>
<evidence type="ECO:0000256" key="1">
    <source>
        <dbReference type="ARBA" id="ARBA00022679"/>
    </source>
</evidence>
<evidence type="ECO:0000313" key="9">
    <source>
        <dbReference type="EMBL" id="VDN08751.1"/>
    </source>
</evidence>